<dbReference type="InterPro" id="IPR002772">
    <property type="entry name" value="Glyco_hydro_3_C"/>
</dbReference>
<reference evidence="4 5" key="1">
    <citation type="submission" date="2014-12" db="EMBL/GenBank/DDBJ databases">
        <title>Draft genome sequences of 29 type strains of Enterococci.</title>
        <authorList>
            <person name="Zhong Z."/>
            <person name="Sun Z."/>
            <person name="Liu W."/>
            <person name="Zhang W."/>
            <person name="Zhang H."/>
        </authorList>
    </citation>
    <scope>NUCLEOTIDE SEQUENCE [LARGE SCALE GENOMIC DNA]</scope>
    <source>
        <strain evidence="4 5">DSM 17690</strain>
    </source>
</reference>
<dbReference type="Gene3D" id="3.20.20.300">
    <property type="entry name" value="Glycoside hydrolase, family 3, N-terminal domain"/>
    <property type="match status" value="1"/>
</dbReference>
<dbReference type="Proteomes" id="UP000182149">
    <property type="component" value="Unassembled WGS sequence"/>
</dbReference>
<dbReference type="PRINTS" id="PR00133">
    <property type="entry name" value="GLHYDRLASE3"/>
</dbReference>
<accession>A0A1L8QUD7</accession>
<dbReference type="PANTHER" id="PTHR42715">
    <property type="entry name" value="BETA-GLUCOSIDASE"/>
    <property type="match status" value="1"/>
</dbReference>
<proteinExistence type="inferred from homology"/>
<dbReference type="Pfam" id="PF01915">
    <property type="entry name" value="Glyco_hydro_3_C"/>
    <property type="match status" value="1"/>
</dbReference>
<dbReference type="InterPro" id="IPR036881">
    <property type="entry name" value="Glyco_hydro_3_C_sf"/>
</dbReference>
<dbReference type="Pfam" id="PF14310">
    <property type="entry name" value="Fn3-like"/>
    <property type="match status" value="1"/>
</dbReference>
<dbReference type="GO" id="GO:0005975">
    <property type="term" value="P:carbohydrate metabolic process"/>
    <property type="evidence" value="ECO:0007669"/>
    <property type="project" value="InterPro"/>
</dbReference>
<dbReference type="InterPro" id="IPR036962">
    <property type="entry name" value="Glyco_hydro_3_N_sf"/>
</dbReference>
<keyword evidence="5" id="KW-1185">Reference proteome</keyword>
<dbReference type="RefSeq" id="WP_071874337.1">
    <property type="nucleotide sequence ID" value="NZ_JBHSHF010000020.1"/>
</dbReference>
<dbReference type="PANTHER" id="PTHR42715:SF10">
    <property type="entry name" value="BETA-GLUCOSIDASE"/>
    <property type="match status" value="1"/>
</dbReference>
<sequence>MDIQELLNKMTIKEKIGQLVQVTPSFFSEVDGTGIITGLMGDYEIEGEDIYEVGSVLGSYDREEIISIQKAYLEKNRLGIPLIFMADVIHGIHTIFPIPLALASSWNRQVAEEMAELSAKECQISGVHLTFSPMVDMMRDPRWGRVMEGTGEDSYLNSEFSKAFVRGYQGEKGELSENFQRIAACVKHFVGYGAVEAGREYNHVSIDDLELYQHYLPSFKAAIDQDVKMVMTSFNPIKGIPSTGNEYVLKKLLRKQLEFEGTVIADWGAIAQLVTHGVAENKAQASSMALRAGCDIDMMTNSYYDYLESEISSGNVSMELLDSAVLRVLSLKKDLGLFLDPYRGALEINDEFIMGKEIQKRALEISEESIVLLKNTDNILPVTKSKKIALIGPKAVTQDVLGAWSGYGDPLQAVSLATGLSKEYEQIEVIPISSVNHISEEEKKQAVQAAKNNEVVILALGESSEESGEAASKGSIELHRSQIELLQTIEKENNQIVTVLFNGRPLDLREVEKYSKGMIEAWFLGTQAGHAITNILTGHKNPSGKLPMTFPYSTGQIPITYNHMNTGNPLIPERQNEKYISKYLDIPNDPLYPFGYGLSYTQFSLQSQLEIPERNDDIVATVKVNVTNTGEVSGAEVVQLYIRDLIGQVVRPVKELNGFEKVYLKPGEQKTIYFDISPEDLSYYNMELEWVLDDGWFDVFVGNSSQAPKIGGFKYEA</sequence>
<dbReference type="Gene3D" id="2.60.40.10">
    <property type="entry name" value="Immunoglobulins"/>
    <property type="match status" value="1"/>
</dbReference>
<name>A0A1L8QUD7_9ENTE</name>
<dbReference type="InterPro" id="IPR013783">
    <property type="entry name" value="Ig-like_fold"/>
</dbReference>
<dbReference type="InterPro" id="IPR050288">
    <property type="entry name" value="Cellulose_deg_GH3"/>
</dbReference>
<dbReference type="OrthoDB" id="9805821at2"/>
<dbReference type="Pfam" id="PF00933">
    <property type="entry name" value="Glyco_hydro_3"/>
    <property type="match status" value="1"/>
</dbReference>
<evidence type="ECO:0000313" key="4">
    <source>
        <dbReference type="EMBL" id="OJG11129.1"/>
    </source>
</evidence>
<protein>
    <submittedName>
        <fullName evidence="4">Glycosyl hydrolase family 3 N terminal domain protein</fullName>
    </submittedName>
</protein>
<dbReference type="STRING" id="328396.RU93_GL001616"/>
<dbReference type="SUPFAM" id="SSF51445">
    <property type="entry name" value="(Trans)glycosidases"/>
    <property type="match status" value="1"/>
</dbReference>
<dbReference type="EMBL" id="JXKD01000004">
    <property type="protein sequence ID" value="OJG11129.1"/>
    <property type="molecule type" value="Genomic_DNA"/>
</dbReference>
<feature type="domain" description="Fibronectin type III-like" evidence="3">
    <location>
        <begin position="636"/>
        <end position="705"/>
    </location>
</feature>
<dbReference type="SUPFAM" id="SSF52279">
    <property type="entry name" value="Beta-D-glucan exohydrolase, C-terminal domain"/>
    <property type="match status" value="1"/>
</dbReference>
<evidence type="ECO:0000313" key="5">
    <source>
        <dbReference type="Proteomes" id="UP000182149"/>
    </source>
</evidence>
<dbReference type="SMART" id="SM01217">
    <property type="entry name" value="Fn3_like"/>
    <property type="match status" value="1"/>
</dbReference>
<evidence type="ECO:0000256" key="2">
    <source>
        <dbReference type="ARBA" id="ARBA00022801"/>
    </source>
</evidence>
<dbReference type="InterPro" id="IPR026891">
    <property type="entry name" value="Fn3-like"/>
</dbReference>
<evidence type="ECO:0000256" key="1">
    <source>
        <dbReference type="ARBA" id="ARBA00005336"/>
    </source>
</evidence>
<dbReference type="InterPro" id="IPR017853">
    <property type="entry name" value="GH"/>
</dbReference>
<comment type="caution">
    <text evidence="4">The sequence shown here is derived from an EMBL/GenBank/DDBJ whole genome shotgun (WGS) entry which is preliminary data.</text>
</comment>
<keyword evidence="2 4" id="KW-0378">Hydrolase</keyword>
<comment type="similarity">
    <text evidence="1">Belongs to the glycosyl hydrolase 3 family.</text>
</comment>
<dbReference type="FunFam" id="2.60.40.10:FF:000495">
    <property type="entry name" value="Periplasmic beta-glucosidase"/>
    <property type="match status" value="1"/>
</dbReference>
<dbReference type="InterPro" id="IPR001764">
    <property type="entry name" value="Glyco_hydro_3_N"/>
</dbReference>
<evidence type="ECO:0000259" key="3">
    <source>
        <dbReference type="SMART" id="SM01217"/>
    </source>
</evidence>
<organism evidence="4 5">
    <name type="scientific">Enterococcus aquimarinus</name>
    <dbReference type="NCBI Taxonomy" id="328396"/>
    <lineage>
        <taxon>Bacteria</taxon>
        <taxon>Bacillati</taxon>
        <taxon>Bacillota</taxon>
        <taxon>Bacilli</taxon>
        <taxon>Lactobacillales</taxon>
        <taxon>Enterococcaceae</taxon>
        <taxon>Enterococcus</taxon>
    </lineage>
</organism>
<gene>
    <name evidence="4" type="ORF">RU93_GL001616</name>
</gene>
<dbReference type="GO" id="GO:0008422">
    <property type="term" value="F:beta-glucosidase activity"/>
    <property type="evidence" value="ECO:0007669"/>
    <property type="project" value="UniProtKB-ARBA"/>
</dbReference>
<dbReference type="Gene3D" id="3.40.50.1700">
    <property type="entry name" value="Glycoside hydrolase family 3 C-terminal domain"/>
    <property type="match status" value="1"/>
</dbReference>
<dbReference type="AlphaFoldDB" id="A0A1L8QUD7"/>